<gene>
    <name evidence="2" type="ORF">CYCCA115_LOCUS4268</name>
</gene>
<accession>A0AAD2CL00</accession>
<evidence type="ECO:0000313" key="3">
    <source>
        <dbReference type="Proteomes" id="UP001295423"/>
    </source>
</evidence>
<feature type="coiled-coil region" evidence="1">
    <location>
        <begin position="394"/>
        <end position="421"/>
    </location>
</feature>
<proteinExistence type="predicted"/>
<sequence>MASLCENVLPDILEMKEDYYEDPRKTLGQRVQSLETQVNSRSAGTNLLSSLSSTGSVDRRGLAIGGSVNQLDAVVARLERLEMANASLREEVARLTADAAPQPELSPAPSTAMLQQLKERVSHLEQKDNEKVNVAGFAFGGVADCRHFLNTKMVFDSESSGLFGTDVVSIVDGVTTEGGELLPTDVLRRDEYATKAGFDNIMAAKLYSSIQRPIPIPLAGKGNHPLPAISTFAKWDEQDGMRGLRYEITRGVDHEVNQTTEWIRAQLKPHPEAVLVFTTLVLDSKQHWMAISTFLTNQRGICMQQSDDEAEAWVYPCEVIKGVFMELHRVRSVDAMRSKLGQLTLDDAARMMWAVLRCHQLMNSFIDLKFTGHPKLSGYSLSHLFRHRLTPKNLDSMKAQLSQFQREMTTFNAKLAKKKDRGA</sequence>
<keyword evidence="1" id="KW-0175">Coiled coil</keyword>
<dbReference type="EMBL" id="CAKOGP040000421">
    <property type="protein sequence ID" value="CAJ1934933.1"/>
    <property type="molecule type" value="Genomic_DNA"/>
</dbReference>
<evidence type="ECO:0000313" key="2">
    <source>
        <dbReference type="EMBL" id="CAJ1934933.1"/>
    </source>
</evidence>
<keyword evidence="3" id="KW-1185">Reference proteome</keyword>
<organism evidence="2 3">
    <name type="scientific">Cylindrotheca closterium</name>
    <dbReference type="NCBI Taxonomy" id="2856"/>
    <lineage>
        <taxon>Eukaryota</taxon>
        <taxon>Sar</taxon>
        <taxon>Stramenopiles</taxon>
        <taxon>Ochrophyta</taxon>
        <taxon>Bacillariophyta</taxon>
        <taxon>Bacillariophyceae</taxon>
        <taxon>Bacillariophycidae</taxon>
        <taxon>Bacillariales</taxon>
        <taxon>Bacillariaceae</taxon>
        <taxon>Cylindrotheca</taxon>
    </lineage>
</organism>
<comment type="caution">
    <text evidence="2">The sequence shown here is derived from an EMBL/GenBank/DDBJ whole genome shotgun (WGS) entry which is preliminary data.</text>
</comment>
<dbReference type="Proteomes" id="UP001295423">
    <property type="component" value="Unassembled WGS sequence"/>
</dbReference>
<feature type="coiled-coil region" evidence="1">
    <location>
        <begin position="71"/>
        <end position="98"/>
    </location>
</feature>
<protein>
    <submittedName>
        <fullName evidence="2">Uncharacterized protein</fullName>
    </submittedName>
</protein>
<evidence type="ECO:0000256" key="1">
    <source>
        <dbReference type="SAM" id="Coils"/>
    </source>
</evidence>
<name>A0AAD2CL00_9STRA</name>
<dbReference type="AlphaFoldDB" id="A0AAD2CL00"/>
<reference evidence="2" key="1">
    <citation type="submission" date="2023-08" db="EMBL/GenBank/DDBJ databases">
        <authorList>
            <person name="Audoor S."/>
            <person name="Bilcke G."/>
        </authorList>
    </citation>
    <scope>NUCLEOTIDE SEQUENCE</scope>
</reference>